<dbReference type="GO" id="GO:0019899">
    <property type="term" value="F:enzyme binding"/>
    <property type="evidence" value="ECO:0007669"/>
    <property type="project" value="TreeGrafter"/>
</dbReference>
<dbReference type="EMBL" id="HACG01027759">
    <property type="protein sequence ID" value="CEK74624.1"/>
    <property type="molecule type" value="Transcribed_RNA"/>
</dbReference>
<dbReference type="PRINTS" id="PR02029">
    <property type="entry name" value="ACTREGSIRT1"/>
</dbReference>
<dbReference type="Pfam" id="PF15684">
    <property type="entry name" value="AROS"/>
    <property type="match status" value="1"/>
</dbReference>
<dbReference type="AlphaFoldDB" id="A0A0B7A131"/>
<comment type="subcellular location">
    <subcellularLocation>
        <location evidence="1">Nucleus</location>
        <location evidence="1">Nucleolus</location>
    </subcellularLocation>
</comment>
<dbReference type="GO" id="GO:0005730">
    <property type="term" value="C:nucleolus"/>
    <property type="evidence" value="ECO:0007669"/>
    <property type="project" value="UniProtKB-SubCell"/>
</dbReference>
<keyword evidence="4" id="KW-0539">Nucleus</keyword>
<feature type="non-terminal residue" evidence="6">
    <location>
        <position position="1"/>
    </location>
</feature>
<evidence type="ECO:0000256" key="5">
    <source>
        <dbReference type="ARBA" id="ARBA00032748"/>
    </source>
</evidence>
<evidence type="ECO:0000256" key="3">
    <source>
        <dbReference type="ARBA" id="ARBA00016855"/>
    </source>
</evidence>
<accession>A0A0B7A131</accession>
<dbReference type="PANTHER" id="PTHR31454">
    <property type="entry name" value="ACTIVE REGULATOR OF SIRT1"/>
    <property type="match status" value="1"/>
</dbReference>
<evidence type="ECO:0000313" key="6">
    <source>
        <dbReference type="EMBL" id="CEK74624.1"/>
    </source>
</evidence>
<evidence type="ECO:0000256" key="1">
    <source>
        <dbReference type="ARBA" id="ARBA00004604"/>
    </source>
</evidence>
<protein>
    <recommendedName>
        <fullName evidence="3">Active regulator of SIRT1</fullName>
    </recommendedName>
    <alternativeName>
        <fullName evidence="5">40S ribosomal protein S19-binding protein 1</fullName>
    </alternativeName>
</protein>
<sequence length="166" mass="19272">SGCLHVVCQRRQRTVIAFNMSIDLVSRCLDLDIETVPTHGKKRKVPATGSKNAMGMIQTDRQGVWKNLRKLQKNQRKEVVNKRKQQKLKSAIEKYHENVHDYTEASVKALLQITELGKVDERVAEKILYNQPCRLARDIKNIASKTESSVFTEEDFKKFEKEYRPK</sequence>
<proteinExistence type="inferred from homology"/>
<organism evidence="6">
    <name type="scientific">Arion vulgaris</name>
    <dbReference type="NCBI Taxonomy" id="1028688"/>
    <lineage>
        <taxon>Eukaryota</taxon>
        <taxon>Metazoa</taxon>
        <taxon>Spiralia</taxon>
        <taxon>Lophotrochozoa</taxon>
        <taxon>Mollusca</taxon>
        <taxon>Gastropoda</taxon>
        <taxon>Heterobranchia</taxon>
        <taxon>Euthyneura</taxon>
        <taxon>Panpulmonata</taxon>
        <taxon>Eupulmonata</taxon>
        <taxon>Stylommatophora</taxon>
        <taxon>Helicina</taxon>
        <taxon>Arionoidea</taxon>
        <taxon>Arionidae</taxon>
        <taxon>Arion</taxon>
    </lineage>
</organism>
<evidence type="ECO:0000256" key="2">
    <source>
        <dbReference type="ARBA" id="ARBA00007318"/>
    </source>
</evidence>
<dbReference type="PANTHER" id="PTHR31454:SF2">
    <property type="entry name" value="ACTIVE REGULATOR OF SIRT1"/>
    <property type="match status" value="1"/>
</dbReference>
<gene>
    <name evidence="6" type="primary">ORF91887</name>
</gene>
<name>A0A0B7A131_9EUPU</name>
<evidence type="ECO:0000256" key="4">
    <source>
        <dbReference type="ARBA" id="ARBA00023242"/>
    </source>
</evidence>
<comment type="similarity">
    <text evidence="2">Belongs to the AROS family.</text>
</comment>
<dbReference type="InterPro" id="IPR023262">
    <property type="entry name" value="AROS"/>
</dbReference>
<reference evidence="6" key="1">
    <citation type="submission" date="2014-12" db="EMBL/GenBank/DDBJ databases">
        <title>Insight into the proteome of Arion vulgaris.</title>
        <authorList>
            <person name="Aradska J."/>
            <person name="Bulat T."/>
            <person name="Smidak R."/>
            <person name="Sarate P."/>
            <person name="Gangsoo J."/>
            <person name="Sialana F."/>
            <person name="Bilban M."/>
            <person name="Lubec G."/>
        </authorList>
    </citation>
    <scope>NUCLEOTIDE SEQUENCE</scope>
    <source>
        <tissue evidence="6">Skin</tissue>
    </source>
</reference>